<evidence type="ECO:0000313" key="4">
    <source>
        <dbReference type="Proteomes" id="UP000335636"/>
    </source>
</evidence>
<feature type="signal peptide" evidence="1">
    <location>
        <begin position="1"/>
        <end position="26"/>
    </location>
</feature>
<dbReference type="AlphaFoldDB" id="A0A5E4CM31"/>
<dbReference type="GO" id="GO:0016747">
    <property type="term" value="F:acyltransferase activity, transferring groups other than amino-acyl groups"/>
    <property type="evidence" value="ECO:0007669"/>
    <property type="project" value="InterPro"/>
</dbReference>
<dbReference type="EMBL" id="WJEC01007550">
    <property type="protein sequence ID" value="KAF7470159.1"/>
    <property type="molecule type" value="Genomic_DNA"/>
</dbReference>
<feature type="chain" id="PRO_5036367796" evidence="1">
    <location>
        <begin position="27"/>
        <end position="99"/>
    </location>
</feature>
<dbReference type="Proteomes" id="UP000662637">
    <property type="component" value="Unassembled WGS sequence"/>
</dbReference>
<organism evidence="3 4">
    <name type="scientific">Marmota monax</name>
    <name type="common">Woodchuck</name>
    <dbReference type="NCBI Taxonomy" id="9995"/>
    <lineage>
        <taxon>Eukaryota</taxon>
        <taxon>Metazoa</taxon>
        <taxon>Chordata</taxon>
        <taxon>Craniata</taxon>
        <taxon>Vertebrata</taxon>
        <taxon>Euteleostomi</taxon>
        <taxon>Mammalia</taxon>
        <taxon>Eutheria</taxon>
        <taxon>Euarchontoglires</taxon>
        <taxon>Glires</taxon>
        <taxon>Rodentia</taxon>
        <taxon>Sciuromorpha</taxon>
        <taxon>Sciuridae</taxon>
        <taxon>Xerinae</taxon>
        <taxon>Marmotini</taxon>
        <taxon>Marmota</taxon>
    </lineage>
</organism>
<dbReference type="InterPro" id="IPR020610">
    <property type="entry name" value="Thiolase_AS"/>
</dbReference>
<dbReference type="EMBL" id="CABDUW010001538">
    <property type="protein sequence ID" value="VTJ82400.1"/>
    <property type="molecule type" value="Genomic_DNA"/>
</dbReference>
<keyword evidence="1" id="KW-0732">Signal</keyword>
<sequence length="99" mass="10338">MSATVGWFSSALILLTPTLSPYETLARSGGPGPPPGLHWGMTGHQLLNELKCCGKRGLGLCPECLCPANIVPFPRAYGVVSMCIGTGMGAATVFEYPVN</sequence>
<evidence type="ECO:0000256" key="1">
    <source>
        <dbReference type="SAM" id="SignalP"/>
    </source>
</evidence>
<evidence type="ECO:0000313" key="2">
    <source>
        <dbReference type="EMBL" id="KAF7470159.1"/>
    </source>
</evidence>
<protein>
    <submittedName>
        <fullName evidence="3">Uncharacterized protein</fullName>
    </submittedName>
</protein>
<reference evidence="2" key="2">
    <citation type="submission" date="2020-08" db="EMBL/GenBank/DDBJ databases">
        <authorList>
            <person name="Shumante A."/>
            <person name="Zimin A.V."/>
            <person name="Puiu D."/>
            <person name="Salzberg S.L."/>
        </authorList>
    </citation>
    <scope>NUCLEOTIDE SEQUENCE</scope>
    <source>
        <strain evidence="2">WC2-LM</strain>
        <tissue evidence="2">Liver</tissue>
    </source>
</reference>
<dbReference type="Proteomes" id="UP000335636">
    <property type="component" value="Unassembled WGS sequence"/>
</dbReference>
<evidence type="ECO:0000313" key="3">
    <source>
        <dbReference type="EMBL" id="VTJ82400.1"/>
    </source>
</evidence>
<dbReference type="PROSITE" id="PS00099">
    <property type="entry name" value="THIOLASE_3"/>
    <property type="match status" value="1"/>
</dbReference>
<accession>A0A5E4CM31</accession>
<keyword evidence="4" id="KW-1185">Reference proteome</keyword>
<gene>
    <name evidence="2" type="ORF">GHT09_018469</name>
    <name evidence="3" type="ORF">MONAX_5E039617</name>
</gene>
<name>A0A5E4CM31_MARMO</name>
<reference evidence="3 4" key="1">
    <citation type="submission" date="2019-04" db="EMBL/GenBank/DDBJ databases">
        <authorList>
            <person name="Alioto T."/>
            <person name="Alioto T."/>
        </authorList>
    </citation>
    <scope>NUCLEOTIDE SEQUENCE [LARGE SCALE GENOMIC DNA]</scope>
</reference>
<proteinExistence type="predicted"/>